<evidence type="ECO:0000313" key="1">
    <source>
        <dbReference type="EMBL" id="NJB97883.1"/>
    </source>
</evidence>
<keyword evidence="2" id="KW-1185">Reference proteome</keyword>
<reference evidence="1 2" key="1">
    <citation type="submission" date="2020-03" db="EMBL/GenBank/DDBJ databases">
        <title>Genomic Encyclopedia of Type Strains, Phase IV (KMG-IV): sequencing the most valuable type-strain genomes for metagenomic binning, comparative biology and taxonomic classification.</title>
        <authorList>
            <person name="Goeker M."/>
        </authorList>
    </citation>
    <scope>NUCLEOTIDE SEQUENCE [LARGE SCALE GENOMIC DNA]</scope>
    <source>
        <strain evidence="1 2">DSM 7225</strain>
    </source>
</reference>
<evidence type="ECO:0000313" key="2">
    <source>
        <dbReference type="Proteomes" id="UP000531251"/>
    </source>
</evidence>
<dbReference type="Proteomes" id="UP000531251">
    <property type="component" value="Unassembled WGS sequence"/>
</dbReference>
<proteinExistence type="predicted"/>
<comment type="caution">
    <text evidence="1">The sequence shown here is derived from an EMBL/GenBank/DDBJ whole genome shotgun (WGS) entry which is preliminary data.</text>
</comment>
<dbReference type="EMBL" id="JAATJB010000005">
    <property type="protein sequence ID" value="NJB97883.1"/>
    <property type="molecule type" value="Genomic_DNA"/>
</dbReference>
<gene>
    <name evidence="1" type="ORF">GGR89_002198</name>
</gene>
<accession>A0A7X5XYS5</accession>
<sequence>MTPSQALAADIATPCRIEPPRACDGIGRAIANAYARELGLPQDMAMLLAKLNDRDPRCHW</sequence>
<organism evidence="1 2">
    <name type="scientific">Sphingomonas trueperi</name>
    <dbReference type="NCBI Taxonomy" id="53317"/>
    <lineage>
        <taxon>Bacteria</taxon>
        <taxon>Pseudomonadati</taxon>
        <taxon>Pseudomonadota</taxon>
        <taxon>Alphaproteobacteria</taxon>
        <taxon>Sphingomonadales</taxon>
        <taxon>Sphingomonadaceae</taxon>
        <taxon>Sphingomonas</taxon>
    </lineage>
</organism>
<dbReference type="AlphaFoldDB" id="A0A7X5XYS5"/>
<dbReference type="RefSeq" id="WP_125977437.1">
    <property type="nucleotide sequence ID" value="NZ_BAAADY010000014.1"/>
</dbReference>
<name>A0A7X5XYS5_9SPHN</name>
<protein>
    <submittedName>
        <fullName evidence="1">Uncharacterized protein</fullName>
    </submittedName>
</protein>